<dbReference type="InterPro" id="IPR000835">
    <property type="entry name" value="HTH_MarR-typ"/>
</dbReference>
<dbReference type="InterPro" id="IPR011991">
    <property type="entry name" value="ArsR-like_HTH"/>
</dbReference>
<dbReference type="RefSeq" id="WP_208054601.1">
    <property type="nucleotide sequence ID" value="NZ_JAGEMK010000001.1"/>
</dbReference>
<organism evidence="3 4">
    <name type="scientific">Actinotalea soli</name>
    <dbReference type="NCBI Taxonomy" id="2819234"/>
    <lineage>
        <taxon>Bacteria</taxon>
        <taxon>Bacillati</taxon>
        <taxon>Actinomycetota</taxon>
        <taxon>Actinomycetes</taxon>
        <taxon>Micrococcales</taxon>
        <taxon>Cellulomonadaceae</taxon>
        <taxon>Actinotalea</taxon>
    </lineage>
</organism>
<dbReference type="InterPro" id="IPR036390">
    <property type="entry name" value="WH_DNA-bd_sf"/>
</dbReference>
<dbReference type="AlphaFoldDB" id="A0A939LMN4"/>
<evidence type="ECO:0000313" key="3">
    <source>
        <dbReference type="EMBL" id="MBO1750196.1"/>
    </source>
</evidence>
<feature type="region of interest" description="Disordered" evidence="1">
    <location>
        <begin position="222"/>
        <end position="246"/>
    </location>
</feature>
<dbReference type="InterPro" id="IPR036388">
    <property type="entry name" value="WH-like_DNA-bd_sf"/>
</dbReference>
<name>A0A939LMN4_9CELL</name>
<comment type="caution">
    <text evidence="3">The sequence shown here is derived from an EMBL/GenBank/DDBJ whole genome shotgun (WGS) entry which is preliminary data.</text>
</comment>
<proteinExistence type="predicted"/>
<dbReference type="CDD" id="cd00090">
    <property type="entry name" value="HTH_ARSR"/>
    <property type="match status" value="1"/>
</dbReference>
<dbReference type="InterPro" id="IPR050313">
    <property type="entry name" value="Carb_Metab_HTH_regulators"/>
</dbReference>
<feature type="domain" description="HTH marR-type" evidence="2">
    <location>
        <begin position="16"/>
        <end position="69"/>
    </location>
</feature>
<gene>
    <name evidence="3" type="ORF">J4G33_00090</name>
</gene>
<accession>A0A939LMN4</accession>
<evidence type="ECO:0000259" key="2">
    <source>
        <dbReference type="Pfam" id="PF01047"/>
    </source>
</evidence>
<evidence type="ECO:0000256" key="1">
    <source>
        <dbReference type="SAM" id="MobiDB-lite"/>
    </source>
</evidence>
<dbReference type="EMBL" id="JAGEMK010000001">
    <property type="protein sequence ID" value="MBO1750196.1"/>
    <property type="molecule type" value="Genomic_DNA"/>
</dbReference>
<dbReference type="Gene3D" id="1.10.10.10">
    <property type="entry name" value="Winged helix-like DNA-binding domain superfamily/Winged helix DNA-binding domain"/>
    <property type="match status" value="1"/>
</dbReference>
<dbReference type="PANTHER" id="PTHR30363">
    <property type="entry name" value="HTH-TYPE TRANSCRIPTIONAL REGULATOR SRLR-RELATED"/>
    <property type="match status" value="1"/>
</dbReference>
<dbReference type="GO" id="GO:0003700">
    <property type="term" value="F:DNA-binding transcription factor activity"/>
    <property type="evidence" value="ECO:0007669"/>
    <property type="project" value="InterPro"/>
</dbReference>
<dbReference type="SUPFAM" id="SSF46785">
    <property type="entry name" value="Winged helix' DNA-binding domain"/>
    <property type="match status" value="1"/>
</dbReference>
<reference evidence="3" key="1">
    <citation type="submission" date="2021-03" db="EMBL/GenBank/DDBJ databases">
        <title>Actinotalea soli sp. nov., isolated from soil.</title>
        <authorList>
            <person name="Ping W."/>
            <person name="Zhang J."/>
        </authorList>
    </citation>
    <scope>NUCLEOTIDE SEQUENCE</scope>
    <source>
        <strain evidence="3">BY-33</strain>
    </source>
</reference>
<protein>
    <submittedName>
        <fullName evidence="3">Winged helix-turn-helix transcriptional regulator</fullName>
    </submittedName>
</protein>
<dbReference type="Pfam" id="PF01047">
    <property type="entry name" value="MarR"/>
    <property type="match status" value="1"/>
</dbReference>
<dbReference type="PANTHER" id="PTHR30363:SF28">
    <property type="entry name" value="TRANSCRIPTIONAL REGULATORY PROTEIN-RELATED"/>
    <property type="match status" value="1"/>
</dbReference>
<evidence type="ECO:0000313" key="4">
    <source>
        <dbReference type="Proteomes" id="UP000664209"/>
    </source>
</evidence>
<dbReference type="Proteomes" id="UP000664209">
    <property type="component" value="Unassembled WGS sequence"/>
</dbReference>
<keyword evidence="4" id="KW-1185">Reference proteome</keyword>
<sequence length="246" mass="25305">MAAKQATVPAGDPHETSTRHRVLRLVVESGPVSVVELASSLDLTAAGARRHVAALEESGQIVVHRSPSSQPARRGRPARRYVATERGQAGLGSGYAGLANQVLHYVAGVAGPEVVEGFAHRRAAELGERHAATVAAAGPDVGARIEALAAALADDGYAASARPVPGGRAIQLCQGHCPVQDVAAQFPQLCEAETKVFSDLLGVHVQRLSTLASGGHVCTTHIPTTTSPVRAASDRPAPAETVEGTP</sequence>